<dbReference type="STRING" id="454194.PYK22_01548"/>
<reference evidence="4 5" key="1">
    <citation type="submission" date="2013-12" db="EMBL/GenBank/DDBJ databases">
        <authorList>
            <person name="Stott M."/>
        </authorList>
    </citation>
    <scope>NUCLEOTIDE SEQUENCE [LARGE SCALE GENOMIC DNA]</scope>
    <source>
        <strain evidence="4 5">K22</strain>
    </source>
</reference>
<keyword evidence="2" id="KW-0808">Transferase</keyword>
<protein>
    <submittedName>
        <fullName evidence="4">Predicted glycosylase</fullName>
    </submittedName>
</protein>
<gene>
    <name evidence="4" type="ORF">PYK22_01548</name>
</gene>
<dbReference type="RefSeq" id="WP_041975892.1">
    <property type="nucleotide sequence ID" value="NZ_CBXV010000005.1"/>
</dbReference>
<dbReference type="Pfam" id="PF04041">
    <property type="entry name" value="Glyco_hydro_130"/>
    <property type="match status" value="1"/>
</dbReference>
<comment type="similarity">
    <text evidence="3">Belongs to the glycosyl hydrolase 130 family.</text>
</comment>
<dbReference type="SUPFAM" id="SSF75005">
    <property type="entry name" value="Arabinanase/levansucrase/invertase"/>
    <property type="match status" value="1"/>
</dbReference>
<dbReference type="OrthoDB" id="9759709at2"/>
<dbReference type="InterPro" id="IPR007184">
    <property type="entry name" value="Mannoside_phosphorylase"/>
</dbReference>
<dbReference type="Proteomes" id="UP000031518">
    <property type="component" value="Unassembled WGS sequence"/>
</dbReference>
<evidence type="ECO:0000256" key="1">
    <source>
        <dbReference type="ARBA" id="ARBA00022676"/>
    </source>
</evidence>
<dbReference type="EMBL" id="CBXV010000005">
    <property type="protein sequence ID" value="CDM65545.1"/>
    <property type="molecule type" value="Genomic_DNA"/>
</dbReference>
<evidence type="ECO:0000313" key="4">
    <source>
        <dbReference type="EMBL" id="CDM65545.1"/>
    </source>
</evidence>
<keyword evidence="1" id="KW-0328">Glycosyltransferase</keyword>
<dbReference type="Gene3D" id="2.115.10.20">
    <property type="entry name" value="Glycosyl hydrolase domain, family 43"/>
    <property type="match status" value="1"/>
</dbReference>
<dbReference type="AlphaFoldDB" id="A0A0B6WZE6"/>
<dbReference type="PANTHER" id="PTHR34106:SF5">
    <property type="entry name" value="GLYCOSIDASE"/>
    <property type="match status" value="1"/>
</dbReference>
<evidence type="ECO:0000256" key="3">
    <source>
        <dbReference type="ARBA" id="ARBA00024356"/>
    </source>
</evidence>
<dbReference type="InterPro" id="IPR023296">
    <property type="entry name" value="Glyco_hydro_beta-prop_sf"/>
</dbReference>
<dbReference type="PANTHER" id="PTHR34106">
    <property type="entry name" value="GLYCOSIDASE"/>
    <property type="match status" value="1"/>
</dbReference>
<evidence type="ECO:0000256" key="2">
    <source>
        <dbReference type="ARBA" id="ARBA00022679"/>
    </source>
</evidence>
<sequence>MKNSKFRELFRRYEGNPILTACDWPYPANSVFNAGATRLPNGETLLLVRVEDRRGISHLTAARSHDGITNWRIDPEPTLLPDPQNYPEEVWGIEDPRITWVEELGRYIIAYTSYSTSGPLVSLALTRDFREFERLGAVMPPEDKDAALFPRRFNGRWALIHRPVSNFPNSKANMWVSFSPDLKHWGDHTVMLEARRGAWWDANKIGLSPPPIETPEGWLVIYHGVRTTPAGCLYRLGLALFDLDDPRQVIRRGDEWIFGPDEPYERMGDVGDVVFPCGFTHNPETGELRLYYGAADTSIALAIGNVQELLDWLKENS</sequence>
<dbReference type="CDD" id="cd18615">
    <property type="entry name" value="GH130"/>
    <property type="match status" value="1"/>
</dbReference>
<dbReference type="PIRSF" id="PIRSF016202">
    <property type="entry name" value="PH1107"/>
    <property type="match status" value="1"/>
</dbReference>
<accession>A0A0B6WZE6</accession>
<organism evidence="4 5">
    <name type="scientific">Pyrinomonas methylaliphatogenes</name>
    <dbReference type="NCBI Taxonomy" id="454194"/>
    <lineage>
        <taxon>Bacteria</taxon>
        <taxon>Pseudomonadati</taxon>
        <taxon>Acidobacteriota</taxon>
        <taxon>Blastocatellia</taxon>
        <taxon>Blastocatellales</taxon>
        <taxon>Pyrinomonadaceae</taxon>
        <taxon>Pyrinomonas</taxon>
    </lineage>
</organism>
<name>A0A0B6WZE6_9BACT</name>
<dbReference type="GO" id="GO:0016757">
    <property type="term" value="F:glycosyltransferase activity"/>
    <property type="evidence" value="ECO:0007669"/>
    <property type="project" value="UniProtKB-KW"/>
</dbReference>
<proteinExistence type="inferred from homology"/>
<keyword evidence="5" id="KW-1185">Reference proteome</keyword>
<evidence type="ECO:0000313" key="5">
    <source>
        <dbReference type="Proteomes" id="UP000031518"/>
    </source>
</evidence>
<reference evidence="4 5" key="2">
    <citation type="submission" date="2015-01" db="EMBL/GenBank/DDBJ databases">
        <title>Complete genome sequence of Pyrinomonas methylaliphatogenes type strain K22T.</title>
        <authorList>
            <person name="Lee K.C.Y."/>
            <person name="Power J.F."/>
            <person name="Dunfield P.F."/>
            <person name="Morgan X.C."/>
            <person name="Huttenhower C."/>
            <person name="Stott M.B."/>
        </authorList>
    </citation>
    <scope>NUCLEOTIDE SEQUENCE [LARGE SCALE GENOMIC DNA]</scope>
    <source>
        <strain evidence="4 5">K22</strain>
    </source>
</reference>